<dbReference type="AlphaFoldDB" id="A0A059F390"/>
<feature type="transmembrane region" description="Helical" evidence="1">
    <location>
        <begin position="93"/>
        <end position="114"/>
    </location>
</feature>
<proteinExistence type="predicted"/>
<keyword evidence="1" id="KW-1133">Transmembrane helix</keyword>
<dbReference type="VEuPathDB" id="MicrosporidiaDB:H312_01108"/>
<dbReference type="OrthoDB" id="10470203at2759"/>
<dbReference type="Proteomes" id="UP000030655">
    <property type="component" value="Unassembled WGS sequence"/>
</dbReference>
<evidence type="ECO:0000256" key="1">
    <source>
        <dbReference type="SAM" id="Phobius"/>
    </source>
</evidence>
<reference evidence="2 3" key="2">
    <citation type="submission" date="2014-03" db="EMBL/GenBank/DDBJ databases">
        <title>The Genome Sequence of Anncaliia algerae insect isolate PRA339.</title>
        <authorList>
            <consortium name="The Broad Institute Genome Sequencing Platform"/>
            <consortium name="The Broad Institute Genome Sequencing Center for Infectious Disease"/>
            <person name="Cuomo C."/>
            <person name="Becnel J."/>
            <person name="Sanscrainte N."/>
            <person name="Walker B."/>
            <person name="Young S.K."/>
            <person name="Zeng Q."/>
            <person name="Gargeya S."/>
            <person name="Fitzgerald M."/>
            <person name="Haas B."/>
            <person name="Abouelleil A."/>
            <person name="Alvarado L."/>
            <person name="Arachchi H.M."/>
            <person name="Berlin A.M."/>
            <person name="Chapman S.B."/>
            <person name="Dewar J."/>
            <person name="Goldberg J."/>
            <person name="Griggs A."/>
            <person name="Gujja S."/>
            <person name="Hansen M."/>
            <person name="Howarth C."/>
            <person name="Imamovic A."/>
            <person name="Larimer J."/>
            <person name="McCowan C."/>
            <person name="Murphy C."/>
            <person name="Neiman D."/>
            <person name="Pearson M."/>
            <person name="Priest M."/>
            <person name="Roberts A."/>
            <person name="Saif S."/>
            <person name="Shea T."/>
            <person name="Sisk P."/>
            <person name="Sykes S."/>
            <person name="Wortman J."/>
            <person name="Nusbaum C."/>
            <person name="Birren B."/>
        </authorList>
    </citation>
    <scope>NUCLEOTIDE SEQUENCE [LARGE SCALE GENOMIC DNA]</scope>
    <source>
        <strain evidence="2 3">PRA339</strain>
    </source>
</reference>
<sequence length="144" mass="17158">EYQHYDYGVLENSDDAFYTTGSTMEHHNHTSHTNHSLHHKDKPTSLVNQNIYTTETYKITNNHNSNNLSDYKTTKNNLLIDYMNYEHNELLKILYVLIIISLCLFILLAFYFIMKKIYVYIKKRRTSIADISIYDRLSIFESTF</sequence>
<keyword evidence="1" id="KW-0812">Transmembrane</keyword>
<feature type="non-terminal residue" evidence="2">
    <location>
        <position position="1"/>
    </location>
</feature>
<organism evidence="2 3">
    <name type="scientific">Anncaliia algerae PRA339</name>
    <dbReference type="NCBI Taxonomy" id="1288291"/>
    <lineage>
        <taxon>Eukaryota</taxon>
        <taxon>Fungi</taxon>
        <taxon>Fungi incertae sedis</taxon>
        <taxon>Microsporidia</taxon>
        <taxon>Tubulinosematoidea</taxon>
        <taxon>Tubulinosematidae</taxon>
        <taxon>Anncaliia</taxon>
    </lineage>
</organism>
<name>A0A059F390_9MICR</name>
<dbReference type="EMBL" id="KK365142">
    <property type="protein sequence ID" value="KCZ81436.1"/>
    <property type="molecule type" value="Genomic_DNA"/>
</dbReference>
<gene>
    <name evidence="2" type="ORF">H312_01108</name>
</gene>
<dbReference type="HOGENOM" id="CLU_1801019_0_0_1"/>
<evidence type="ECO:0000313" key="3">
    <source>
        <dbReference type="Proteomes" id="UP000030655"/>
    </source>
</evidence>
<evidence type="ECO:0000313" key="2">
    <source>
        <dbReference type="EMBL" id="KCZ81436.1"/>
    </source>
</evidence>
<accession>A0A059F390</accession>
<keyword evidence="3" id="KW-1185">Reference proteome</keyword>
<reference evidence="3" key="1">
    <citation type="submission" date="2013-02" db="EMBL/GenBank/DDBJ databases">
        <authorList>
            <consortium name="The Broad Institute Genome Sequencing Platform"/>
            <person name="Cuomo C."/>
            <person name="Becnel J."/>
            <person name="Sanscrainte N."/>
            <person name="Walker B."/>
            <person name="Young S.K."/>
            <person name="Zeng Q."/>
            <person name="Gargeya S."/>
            <person name="Fitzgerald M."/>
            <person name="Haas B."/>
            <person name="Abouelleil A."/>
            <person name="Alvarado L."/>
            <person name="Arachchi H.M."/>
            <person name="Berlin A.M."/>
            <person name="Chapman S.B."/>
            <person name="Dewar J."/>
            <person name="Goldberg J."/>
            <person name="Griggs A."/>
            <person name="Gujja S."/>
            <person name="Hansen M."/>
            <person name="Howarth C."/>
            <person name="Imamovic A."/>
            <person name="Larimer J."/>
            <person name="McCowan C."/>
            <person name="Murphy C."/>
            <person name="Neiman D."/>
            <person name="Pearson M."/>
            <person name="Priest M."/>
            <person name="Roberts A."/>
            <person name="Saif S."/>
            <person name="Shea T."/>
            <person name="Sisk P."/>
            <person name="Sykes S."/>
            <person name="Wortman J."/>
            <person name="Nusbaum C."/>
            <person name="Birren B."/>
        </authorList>
    </citation>
    <scope>NUCLEOTIDE SEQUENCE [LARGE SCALE GENOMIC DNA]</scope>
    <source>
        <strain evidence="3">PRA339</strain>
    </source>
</reference>
<protein>
    <submittedName>
        <fullName evidence="2">Uncharacterized protein</fullName>
    </submittedName>
</protein>
<keyword evidence="1" id="KW-0472">Membrane</keyword>